<dbReference type="InterPro" id="IPR011856">
    <property type="entry name" value="tRNA_endonuc-like_dom_sf"/>
</dbReference>
<gene>
    <name evidence="1" type="ORF">METZ01_LOCUS492443</name>
</gene>
<evidence type="ECO:0000313" key="1">
    <source>
        <dbReference type="EMBL" id="SVE39589.1"/>
    </source>
</evidence>
<proteinExistence type="predicted"/>
<dbReference type="EMBL" id="UINC01214380">
    <property type="protein sequence ID" value="SVE39589.1"/>
    <property type="molecule type" value="Genomic_DNA"/>
</dbReference>
<name>A0A383D5Q0_9ZZZZ</name>
<reference evidence="1" key="1">
    <citation type="submission" date="2018-05" db="EMBL/GenBank/DDBJ databases">
        <authorList>
            <person name="Lanie J.A."/>
            <person name="Ng W.-L."/>
            <person name="Kazmierczak K.M."/>
            <person name="Andrzejewski T.M."/>
            <person name="Davidsen T.M."/>
            <person name="Wayne K.J."/>
            <person name="Tettelin H."/>
            <person name="Glass J.I."/>
            <person name="Rusch D."/>
            <person name="Podicherti R."/>
            <person name="Tsui H.-C.T."/>
            <person name="Winkler M.E."/>
        </authorList>
    </citation>
    <scope>NUCLEOTIDE SEQUENCE</scope>
</reference>
<protein>
    <recommendedName>
        <fullName evidence="2">DUF4268 domain-containing protein</fullName>
    </recommendedName>
</protein>
<dbReference type="GO" id="GO:0003676">
    <property type="term" value="F:nucleic acid binding"/>
    <property type="evidence" value="ECO:0007669"/>
    <property type="project" value="InterPro"/>
</dbReference>
<evidence type="ECO:0008006" key="2">
    <source>
        <dbReference type="Google" id="ProtNLM"/>
    </source>
</evidence>
<dbReference type="AlphaFoldDB" id="A0A383D5Q0"/>
<dbReference type="Gene3D" id="3.40.1350.10">
    <property type="match status" value="1"/>
</dbReference>
<sequence length="217" mass="25276">MDKKTLGRLERIWDIRDYWQREDTDFTPWLADEENIAILGEALGIELEVEQSEVNVGQYRADILCRNTADDTFVLIENQLAPTNHTHLGQLITYASGLDAVTLVWIVERFSEEHRSALDWLNRITDEKFYFFGLEIELWRIGESQPAPKFNVVAKPNDWSKIVKETAEGDRSPSTPWRQKQYDFWEAFRNYLVDNNSAFKAPSRSVRQWAAYGIGRG</sequence>
<organism evidence="1">
    <name type="scientific">marine metagenome</name>
    <dbReference type="NCBI Taxonomy" id="408172"/>
    <lineage>
        <taxon>unclassified sequences</taxon>
        <taxon>metagenomes</taxon>
        <taxon>ecological metagenomes</taxon>
    </lineage>
</organism>
<feature type="non-terminal residue" evidence="1">
    <location>
        <position position="217"/>
    </location>
</feature>
<accession>A0A383D5Q0</accession>